<dbReference type="PANTHER" id="PTHR42808:SF3">
    <property type="entry name" value="HYDROXYSTEROID DEHYDROGENASE-LIKE PROTEIN 2"/>
    <property type="match status" value="1"/>
</dbReference>
<name>A0A7R9KXG0_9ACAR</name>
<accession>A0A7R9KXG0</accession>
<dbReference type="PRINTS" id="PR00081">
    <property type="entry name" value="GDHRDH"/>
</dbReference>
<gene>
    <name evidence="1" type="ORF">OSB1V03_LOCUS11261</name>
</gene>
<dbReference type="InterPro" id="IPR051935">
    <property type="entry name" value="HSDL2"/>
</dbReference>
<keyword evidence="2" id="KW-1185">Reference proteome</keyword>
<dbReference type="Pfam" id="PF00106">
    <property type="entry name" value="adh_short"/>
    <property type="match status" value="1"/>
</dbReference>
<dbReference type="Gene3D" id="3.40.50.720">
    <property type="entry name" value="NAD(P)-binding Rossmann-like Domain"/>
    <property type="match status" value="1"/>
</dbReference>
<dbReference type="SUPFAM" id="SSF51735">
    <property type="entry name" value="NAD(P)-binding Rossmann-fold domains"/>
    <property type="match status" value="1"/>
</dbReference>
<dbReference type="PANTHER" id="PTHR42808">
    <property type="entry name" value="HYDROXYSTEROID DEHYDROGENASE-LIKE PROTEIN 2"/>
    <property type="match status" value="1"/>
</dbReference>
<feature type="non-terminal residue" evidence="1">
    <location>
        <position position="1"/>
    </location>
</feature>
<dbReference type="EMBL" id="CAJPIZ010008637">
    <property type="protein sequence ID" value="CAG2111280.1"/>
    <property type="molecule type" value="Genomic_DNA"/>
</dbReference>
<dbReference type="InterPro" id="IPR002347">
    <property type="entry name" value="SDR_fam"/>
</dbReference>
<dbReference type="EMBL" id="OC863212">
    <property type="protein sequence ID" value="CAD7630850.1"/>
    <property type="molecule type" value="Genomic_DNA"/>
</dbReference>
<sequence>MGLLNTGALAGKTIFITGGSRGIGKAIAVKVAKDGANVVIAAKTAEKHPKLEGTIYTAAEEVEAAGGKCLPIQCDLRDEAQVRAAIDAAVKRFGGLDALVNNASAISLTGTEAT</sequence>
<evidence type="ECO:0000313" key="2">
    <source>
        <dbReference type="Proteomes" id="UP000759131"/>
    </source>
</evidence>
<dbReference type="GO" id="GO:0005739">
    <property type="term" value="C:mitochondrion"/>
    <property type="evidence" value="ECO:0007669"/>
    <property type="project" value="TreeGrafter"/>
</dbReference>
<dbReference type="Proteomes" id="UP000759131">
    <property type="component" value="Unassembled WGS sequence"/>
</dbReference>
<organism evidence="1">
    <name type="scientific">Medioppia subpectinata</name>
    <dbReference type="NCBI Taxonomy" id="1979941"/>
    <lineage>
        <taxon>Eukaryota</taxon>
        <taxon>Metazoa</taxon>
        <taxon>Ecdysozoa</taxon>
        <taxon>Arthropoda</taxon>
        <taxon>Chelicerata</taxon>
        <taxon>Arachnida</taxon>
        <taxon>Acari</taxon>
        <taxon>Acariformes</taxon>
        <taxon>Sarcoptiformes</taxon>
        <taxon>Oribatida</taxon>
        <taxon>Brachypylina</taxon>
        <taxon>Oppioidea</taxon>
        <taxon>Oppiidae</taxon>
        <taxon>Medioppia</taxon>
    </lineage>
</organism>
<reference evidence="1" key="1">
    <citation type="submission" date="2020-11" db="EMBL/GenBank/DDBJ databases">
        <authorList>
            <person name="Tran Van P."/>
        </authorList>
    </citation>
    <scope>NUCLEOTIDE SEQUENCE</scope>
</reference>
<evidence type="ECO:0000313" key="1">
    <source>
        <dbReference type="EMBL" id="CAD7630850.1"/>
    </source>
</evidence>
<evidence type="ECO:0008006" key="3">
    <source>
        <dbReference type="Google" id="ProtNLM"/>
    </source>
</evidence>
<dbReference type="AlphaFoldDB" id="A0A7R9KXG0"/>
<proteinExistence type="predicted"/>
<protein>
    <recommendedName>
        <fullName evidence="3">SDR family NAD(P)-dependent oxidoreductase</fullName>
    </recommendedName>
</protein>
<dbReference type="OrthoDB" id="5327538at2759"/>
<dbReference type="InterPro" id="IPR036291">
    <property type="entry name" value="NAD(P)-bd_dom_sf"/>
</dbReference>